<dbReference type="EMBL" id="JAUSUB010000015">
    <property type="protein sequence ID" value="MDQ0271542.1"/>
    <property type="molecule type" value="Genomic_DNA"/>
</dbReference>
<comment type="caution">
    <text evidence="2">The sequence shown here is derived from an EMBL/GenBank/DDBJ whole genome shotgun (WGS) entry which is preliminary data.</text>
</comment>
<evidence type="ECO:0000313" key="2">
    <source>
        <dbReference type="EMBL" id="MDQ0271542.1"/>
    </source>
</evidence>
<dbReference type="Pfam" id="PF09350">
    <property type="entry name" value="DJC28_CD"/>
    <property type="match status" value="1"/>
</dbReference>
<evidence type="ECO:0000259" key="1">
    <source>
        <dbReference type="Pfam" id="PF09350"/>
    </source>
</evidence>
<dbReference type="Proteomes" id="UP001238088">
    <property type="component" value="Unassembled WGS sequence"/>
</dbReference>
<evidence type="ECO:0000313" key="3">
    <source>
        <dbReference type="Proteomes" id="UP001238088"/>
    </source>
</evidence>
<accession>A0ABU0AJU9</accession>
<protein>
    <recommendedName>
        <fullName evidence="1">DnaJ homologue subfamily C member 28 conserved domain-containing protein</fullName>
    </recommendedName>
</protein>
<name>A0ABU0AJU9_9BACI</name>
<proteinExistence type="predicted"/>
<organism evidence="2 3">
    <name type="scientific">Cytobacillus purgationiresistens</name>
    <dbReference type="NCBI Taxonomy" id="863449"/>
    <lineage>
        <taxon>Bacteria</taxon>
        <taxon>Bacillati</taxon>
        <taxon>Bacillota</taxon>
        <taxon>Bacilli</taxon>
        <taxon>Bacillales</taxon>
        <taxon>Bacillaceae</taxon>
        <taxon>Cytobacillus</taxon>
    </lineage>
</organism>
<feature type="domain" description="DnaJ homologue subfamily C member 28 conserved" evidence="1">
    <location>
        <begin position="8"/>
        <end position="58"/>
    </location>
</feature>
<keyword evidence="3" id="KW-1185">Reference proteome</keyword>
<sequence length="61" mass="7164">MDFFWMRAEERIKKAQRECEFEGLPGYGKPFPNDDLASVPESLRMAYRVVKNAGYINKHLL</sequence>
<reference evidence="2 3" key="1">
    <citation type="submission" date="2023-07" db="EMBL/GenBank/DDBJ databases">
        <title>Genomic Encyclopedia of Type Strains, Phase IV (KMG-IV): sequencing the most valuable type-strain genomes for metagenomic binning, comparative biology and taxonomic classification.</title>
        <authorList>
            <person name="Goeker M."/>
        </authorList>
    </citation>
    <scope>NUCLEOTIDE SEQUENCE [LARGE SCALE GENOMIC DNA]</scope>
    <source>
        <strain evidence="2 3">DSM 23494</strain>
    </source>
</reference>
<dbReference type="InterPro" id="IPR018961">
    <property type="entry name" value="DnaJ_homolog_subfam-C_membr-28"/>
</dbReference>
<gene>
    <name evidence="2" type="ORF">J2S17_003430</name>
</gene>